<dbReference type="SUPFAM" id="SSF109604">
    <property type="entry name" value="HD-domain/PDEase-like"/>
    <property type="match status" value="1"/>
</dbReference>
<dbReference type="NCBIfam" id="TIGR00488">
    <property type="entry name" value="bis(5'-nucleosyl)-tetraphosphatase (symmetrical) YqeK"/>
    <property type="match status" value="1"/>
</dbReference>
<dbReference type="SMART" id="SM00471">
    <property type="entry name" value="HDc"/>
    <property type="match status" value="1"/>
</dbReference>
<dbReference type="InterPro" id="IPR051094">
    <property type="entry name" value="Diverse_Catalytic_Enzymes"/>
</dbReference>
<evidence type="ECO:0000256" key="6">
    <source>
        <dbReference type="ARBA" id="ARBA00049417"/>
    </source>
</evidence>
<dbReference type="GO" id="GO:0008803">
    <property type="term" value="F:bis(5'-nucleosyl)-tetraphosphatase (symmetrical) activity"/>
    <property type="evidence" value="ECO:0007669"/>
    <property type="project" value="UniProtKB-EC"/>
</dbReference>
<keyword evidence="3" id="KW-0547">Nucleotide-binding</keyword>
<dbReference type="Gene3D" id="1.10.3210.10">
    <property type="entry name" value="Hypothetical protein af1432"/>
    <property type="match status" value="1"/>
</dbReference>
<dbReference type="EC" id="3.6.1.41" evidence="1"/>
<evidence type="ECO:0000313" key="8">
    <source>
        <dbReference type="EMBL" id="HIR58609.1"/>
    </source>
</evidence>
<evidence type="ECO:0000256" key="2">
    <source>
        <dbReference type="ARBA" id="ARBA00022723"/>
    </source>
</evidence>
<name>A0A9D1DTK4_9FIRM</name>
<dbReference type="EMBL" id="DVHC01000012">
    <property type="protein sequence ID" value="HIR58609.1"/>
    <property type="molecule type" value="Genomic_DNA"/>
</dbReference>
<proteinExistence type="predicted"/>
<feature type="domain" description="HD" evidence="7">
    <location>
        <begin position="19"/>
        <end position="133"/>
    </location>
</feature>
<protein>
    <recommendedName>
        <fullName evidence="1">bis(5'-nucleosyl)-tetraphosphatase (symmetrical)</fullName>
        <ecNumber evidence="1">3.6.1.41</ecNumber>
    </recommendedName>
</protein>
<dbReference type="CDD" id="cd00077">
    <property type="entry name" value="HDc"/>
    <property type="match status" value="1"/>
</dbReference>
<sequence>MWNIEEIKKDVRSNLSDYRYNHSLRVMEEAEKLARHYHCNVEKCKLCGLTHDMCKELRDKENEQFIKKYNLSKELLNPENKNIIHGVIASILVKEKYNFTEDMTLAIKYHTTGYPNMDLLAKIVYLADKIEKGKNYPGIEEERLLAYQNIDKAIILCLNNQIKHLKEKNKVINKMGYDTLKFLEENTID</sequence>
<comment type="catalytic activity">
    <reaction evidence="6">
        <text>P(1),P(4)-bis(5'-adenosyl) tetraphosphate + H2O = 2 ADP + 2 H(+)</text>
        <dbReference type="Rhea" id="RHEA:24252"/>
        <dbReference type="ChEBI" id="CHEBI:15377"/>
        <dbReference type="ChEBI" id="CHEBI:15378"/>
        <dbReference type="ChEBI" id="CHEBI:58141"/>
        <dbReference type="ChEBI" id="CHEBI:456216"/>
        <dbReference type="EC" id="3.6.1.41"/>
    </reaction>
</comment>
<evidence type="ECO:0000313" key="9">
    <source>
        <dbReference type="Proteomes" id="UP000824232"/>
    </source>
</evidence>
<dbReference type="InterPro" id="IPR003607">
    <property type="entry name" value="HD/PDEase_dom"/>
</dbReference>
<organism evidence="8 9">
    <name type="scientific">Candidatus Onthousia excrementipullorum</name>
    <dbReference type="NCBI Taxonomy" id="2840884"/>
    <lineage>
        <taxon>Bacteria</taxon>
        <taxon>Bacillati</taxon>
        <taxon>Bacillota</taxon>
        <taxon>Bacilli</taxon>
        <taxon>Candidatus Onthousia</taxon>
    </lineage>
</organism>
<reference evidence="8" key="2">
    <citation type="journal article" date="2021" name="PeerJ">
        <title>Extensive microbial diversity within the chicken gut microbiome revealed by metagenomics and culture.</title>
        <authorList>
            <person name="Gilroy R."/>
            <person name="Ravi A."/>
            <person name="Getino M."/>
            <person name="Pursley I."/>
            <person name="Horton D.L."/>
            <person name="Alikhan N.F."/>
            <person name="Baker D."/>
            <person name="Gharbi K."/>
            <person name="Hall N."/>
            <person name="Watson M."/>
            <person name="Adriaenssens E.M."/>
            <person name="Foster-Nyarko E."/>
            <person name="Jarju S."/>
            <person name="Secka A."/>
            <person name="Antonio M."/>
            <person name="Oren A."/>
            <person name="Chaudhuri R.R."/>
            <person name="La Ragione R."/>
            <person name="Hildebrand F."/>
            <person name="Pallen M.J."/>
        </authorList>
    </citation>
    <scope>NUCLEOTIDE SEQUENCE</scope>
    <source>
        <strain evidence="8">CHK184-20233</strain>
    </source>
</reference>
<keyword evidence="5" id="KW-0408">Iron</keyword>
<gene>
    <name evidence="8" type="primary">yqeK</name>
    <name evidence="8" type="ORF">IAB38_01020</name>
</gene>
<evidence type="ECO:0000259" key="7">
    <source>
        <dbReference type="PROSITE" id="PS51831"/>
    </source>
</evidence>
<evidence type="ECO:0000256" key="3">
    <source>
        <dbReference type="ARBA" id="ARBA00022741"/>
    </source>
</evidence>
<dbReference type="InterPro" id="IPR006674">
    <property type="entry name" value="HD_domain"/>
</dbReference>
<accession>A0A9D1DTK4</accession>
<evidence type="ECO:0000256" key="5">
    <source>
        <dbReference type="ARBA" id="ARBA00023004"/>
    </source>
</evidence>
<dbReference type="GO" id="GO:0046872">
    <property type="term" value="F:metal ion binding"/>
    <property type="evidence" value="ECO:0007669"/>
    <property type="project" value="UniProtKB-KW"/>
</dbReference>
<dbReference type="GO" id="GO:0000166">
    <property type="term" value="F:nucleotide binding"/>
    <property type="evidence" value="ECO:0007669"/>
    <property type="project" value="UniProtKB-KW"/>
</dbReference>
<dbReference type="NCBIfam" id="TIGR00277">
    <property type="entry name" value="HDIG"/>
    <property type="match status" value="1"/>
</dbReference>
<dbReference type="PANTHER" id="PTHR35795">
    <property type="entry name" value="SLR1885 PROTEIN"/>
    <property type="match status" value="1"/>
</dbReference>
<reference evidence="8" key="1">
    <citation type="submission" date="2020-10" db="EMBL/GenBank/DDBJ databases">
        <authorList>
            <person name="Gilroy R."/>
        </authorList>
    </citation>
    <scope>NUCLEOTIDE SEQUENCE</scope>
    <source>
        <strain evidence="8">CHK184-20233</strain>
    </source>
</reference>
<comment type="caution">
    <text evidence="8">The sequence shown here is derived from an EMBL/GenBank/DDBJ whole genome shotgun (WGS) entry which is preliminary data.</text>
</comment>
<keyword evidence="2" id="KW-0479">Metal-binding</keyword>
<dbReference type="Proteomes" id="UP000824232">
    <property type="component" value="Unassembled WGS sequence"/>
</dbReference>
<dbReference type="InterPro" id="IPR006675">
    <property type="entry name" value="HDIG_dom"/>
</dbReference>
<dbReference type="PROSITE" id="PS51831">
    <property type="entry name" value="HD"/>
    <property type="match status" value="1"/>
</dbReference>
<keyword evidence="4 8" id="KW-0378">Hydrolase</keyword>
<dbReference type="InterPro" id="IPR005249">
    <property type="entry name" value="YqeK"/>
</dbReference>
<evidence type="ECO:0000256" key="4">
    <source>
        <dbReference type="ARBA" id="ARBA00022801"/>
    </source>
</evidence>
<dbReference type="PANTHER" id="PTHR35795:SF1">
    <property type="entry name" value="BIS(5'-NUCLEOSYL)-TETRAPHOSPHATASE, SYMMETRICAL"/>
    <property type="match status" value="1"/>
</dbReference>
<dbReference type="AlphaFoldDB" id="A0A9D1DTK4"/>
<dbReference type="Pfam" id="PF01966">
    <property type="entry name" value="HD"/>
    <property type="match status" value="1"/>
</dbReference>
<evidence type="ECO:0000256" key="1">
    <source>
        <dbReference type="ARBA" id="ARBA00012506"/>
    </source>
</evidence>